<comment type="caution">
    <text evidence="2">The sequence shown here is derived from an EMBL/GenBank/DDBJ whole genome shotgun (WGS) entry which is preliminary data.</text>
</comment>
<gene>
    <name evidence="2" type="ORF">KCH_59400</name>
</gene>
<accession>A0A066YVY0</accession>
<dbReference type="EMBL" id="JNBY01000115">
    <property type="protein sequence ID" value="KDN82231.1"/>
    <property type="molecule type" value="Genomic_DNA"/>
</dbReference>
<protein>
    <submittedName>
        <fullName evidence="2">Uncharacterized protein</fullName>
    </submittedName>
</protein>
<dbReference type="Proteomes" id="UP000027178">
    <property type="component" value="Unassembled WGS sequence"/>
</dbReference>
<dbReference type="HOGENOM" id="CLU_358950_0_0_11"/>
<evidence type="ECO:0000256" key="1">
    <source>
        <dbReference type="SAM" id="MobiDB-lite"/>
    </source>
</evidence>
<reference evidence="2 3" key="1">
    <citation type="submission" date="2014-05" db="EMBL/GenBank/DDBJ databases">
        <title>Draft Genome Sequence of Kitasatospora cheerisanensis KCTC 2395.</title>
        <authorList>
            <person name="Nam D.H."/>
        </authorList>
    </citation>
    <scope>NUCLEOTIDE SEQUENCE [LARGE SCALE GENOMIC DNA]</scope>
    <source>
        <strain evidence="2 3">KCTC 2395</strain>
    </source>
</reference>
<keyword evidence="3" id="KW-1185">Reference proteome</keyword>
<organism evidence="2 3">
    <name type="scientific">Kitasatospora cheerisanensis KCTC 2395</name>
    <dbReference type="NCBI Taxonomy" id="1348663"/>
    <lineage>
        <taxon>Bacteria</taxon>
        <taxon>Bacillati</taxon>
        <taxon>Actinomycetota</taxon>
        <taxon>Actinomycetes</taxon>
        <taxon>Kitasatosporales</taxon>
        <taxon>Streptomycetaceae</taxon>
        <taxon>Kitasatospora</taxon>
    </lineage>
</organism>
<name>A0A066YVY0_9ACTN</name>
<dbReference type="AlphaFoldDB" id="A0A066YVY0"/>
<sequence length="780" mass="78798">MAVHVVQAGLRVVLDHEDRGVLPVRAVADLVDDLPDRQVVVGDLGGRVGGAAGVVAGQPQHVEVGGAVPLEVLLPDLRPVDVRHAGVELREGRHRHAVQRGDRRGGDQLVRGAAAGGLHGLGVAVQVLPGRAGRLGEELVELAEVPHGLPGRLGAAPQGAAGLVAERVVLGVVAADVLAGRGLGVLRIVGLHQPVVALGGVGADVVRVVVQAELPGQRVLVGRHVLAELGQRRVAVALRQVAEDLVVGAVLLDDQEDVLDRRRVADPVRDGHGLVLLAGGGLGGVVGPVVLREHLAGLLPDHLVAGQGEAHHAGGGVVGGVAGRGGRAERVDAAGVGDQDLVAGGGDLRREVVGGQQADVARRLLRARVPVDGDRVGPAEGDQQAAVVGEGHRVGLVADRRLGPRLGGDGLDDPVLGGVDHRDAVGGGVGDEHRAVLGVHGGRVQADVDGGGRGGRVRRVDHADRAGGGGAGLRVGRHLGAVRVDGALAGLRRAAALVADVQLAAGLGQAARGVADRPALPDRPGGGVDRHHAVLAVDRRVGGRAVGGEDQAGHQRLLRADLGDLDGLRVGDAAVRVHVEPGPAVGLAEPQLPAVGGVRRAFLAHAVAADLRDGGGGGADDLLHLPVLHVHDRQRRAAVGDRGRQVGAVRADHGGHDLALVDHQPLAVRGDVLVAGDQFAPVVDLADQVGAERVGLREADARAGRQDDRGGGGGDQGPASAPAACRARAGKSGDTLPVTDTTTCDLHAAHPFDGSGSSPTLPSNCQSGFGASPVGVRTRK</sequence>
<feature type="region of interest" description="Disordered" evidence="1">
    <location>
        <begin position="697"/>
        <end position="780"/>
    </location>
</feature>
<evidence type="ECO:0000313" key="3">
    <source>
        <dbReference type="Proteomes" id="UP000027178"/>
    </source>
</evidence>
<evidence type="ECO:0000313" key="2">
    <source>
        <dbReference type="EMBL" id="KDN82231.1"/>
    </source>
</evidence>
<feature type="region of interest" description="Disordered" evidence="1">
    <location>
        <begin position="444"/>
        <end position="463"/>
    </location>
</feature>
<feature type="compositionally biased region" description="Basic and acidic residues" evidence="1">
    <location>
        <begin position="697"/>
        <end position="710"/>
    </location>
</feature>
<proteinExistence type="predicted"/>
<feature type="compositionally biased region" description="Low complexity" evidence="1">
    <location>
        <begin position="717"/>
        <end position="727"/>
    </location>
</feature>
<feature type="compositionally biased region" description="Polar residues" evidence="1">
    <location>
        <begin position="755"/>
        <end position="769"/>
    </location>
</feature>